<dbReference type="Pfam" id="PF02098">
    <property type="entry name" value="His_binding"/>
    <property type="match status" value="1"/>
</dbReference>
<dbReference type="GO" id="GO:0043176">
    <property type="term" value="F:amine binding"/>
    <property type="evidence" value="ECO:0007669"/>
    <property type="project" value="InterPro"/>
</dbReference>
<dbReference type="AlphaFoldDB" id="A0A0K8RLG5"/>
<evidence type="ECO:0000313" key="1">
    <source>
        <dbReference type="EMBL" id="JAA71947.1"/>
    </source>
</evidence>
<protein>
    <submittedName>
        <fullName evidence="1">Putative salivary lipocalin</fullName>
    </submittedName>
</protein>
<name>A0A0K8RLG5_IXORI</name>
<dbReference type="GO" id="GO:0030682">
    <property type="term" value="P:symbiont-mediated perturbation of host defenses"/>
    <property type="evidence" value="ECO:0007669"/>
    <property type="project" value="InterPro"/>
</dbReference>
<dbReference type="Gene3D" id="2.40.128.20">
    <property type="match status" value="1"/>
</dbReference>
<sequence length="126" mass="14912">MKRMRKNTQHKWGRRTRFGSRPGVQTNPINITLYLGAKSHRRYKYPNIIYSLHNAGTKPYLASIAYTDYMTCVLIRVLRFHNGREGCQLWADAKYVNYVPDFCHFAYSLLCGTIKYHVYNERQCKP</sequence>
<organism evidence="1">
    <name type="scientific">Ixodes ricinus</name>
    <name type="common">Common tick</name>
    <name type="synonym">Acarus ricinus</name>
    <dbReference type="NCBI Taxonomy" id="34613"/>
    <lineage>
        <taxon>Eukaryota</taxon>
        <taxon>Metazoa</taxon>
        <taxon>Ecdysozoa</taxon>
        <taxon>Arthropoda</taxon>
        <taxon>Chelicerata</taxon>
        <taxon>Arachnida</taxon>
        <taxon>Acari</taxon>
        <taxon>Parasitiformes</taxon>
        <taxon>Ixodida</taxon>
        <taxon>Ixodoidea</taxon>
        <taxon>Ixodidae</taxon>
        <taxon>Ixodinae</taxon>
        <taxon>Ixodes</taxon>
    </lineage>
</organism>
<accession>A0A0K8RLG5</accession>
<reference evidence="1" key="1">
    <citation type="submission" date="2012-12" db="EMBL/GenBank/DDBJ databases">
        <title>Identification and characterization of a phenylalanine ammonia-lyase gene family in Isatis indigotica Fort.</title>
        <authorList>
            <person name="Liu Q."/>
            <person name="Chen J."/>
            <person name="Zhou X."/>
            <person name="Di P."/>
            <person name="Xiao Y."/>
            <person name="Xuan H."/>
            <person name="Zhang L."/>
            <person name="Chen W."/>
        </authorList>
    </citation>
    <scope>NUCLEOTIDE SEQUENCE</scope>
    <source>
        <tissue evidence="1">Salivary gland</tissue>
    </source>
</reference>
<dbReference type="InterPro" id="IPR012674">
    <property type="entry name" value="Calycin"/>
</dbReference>
<dbReference type="EMBL" id="GADI01001861">
    <property type="protein sequence ID" value="JAA71947.1"/>
    <property type="molecule type" value="mRNA"/>
</dbReference>
<dbReference type="InterPro" id="IPR002970">
    <property type="entry name" value="Tick_his-bd"/>
</dbReference>
<dbReference type="SUPFAM" id="SSF50814">
    <property type="entry name" value="Lipocalins"/>
    <property type="match status" value="1"/>
</dbReference>
<proteinExistence type="evidence at transcript level"/>